<evidence type="ECO:0000313" key="4">
    <source>
        <dbReference type="Proteomes" id="UP000198937"/>
    </source>
</evidence>
<keyword evidence="1" id="KW-0175">Coiled coil</keyword>
<accession>A0A1C6UQR0</accession>
<name>A0A1C6UQR0_9ACTN</name>
<keyword evidence="4" id="KW-1185">Reference proteome</keyword>
<dbReference type="RefSeq" id="WP_091438412.1">
    <property type="nucleotide sequence ID" value="NZ_BMMJ01000005.1"/>
</dbReference>
<dbReference type="Proteomes" id="UP000198937">
    <property type="component" value="Unassembled WGS sequence"/>
</dbReference>
<dbReference type="AlphaFoldDB" id="A0A1C6UQR0"/>
<sequence>MGAAGQGLSTDEVQGIREALAAGRKPKVVFTASAGQIAGQVGQVVELTDPAVSDEFVVVRFGRDELPFSPADVAVAPRGAGRRVAEPKAEAEAEPEAEAVVAAVVEPEFVLDQQPPRQRREEPQSPVVEAAKPARRPVKAVKAKAPTGLTVTLAYADGEWTVAAQQGSKSLAKPYVVKPAEALRMVALVDVPGVQEAVEQILSAERSEAEQQAEKLRAELAEIEARLAELREAG</sequence>
<protein>
    <submittedName>
        <fullName evidence="3">Uncharacterized protein</fullName>
    </submittedName>
</protein>
<dbReference type="OrthoDB" id="5189560at2"/>
<proteinExistence type="predicted"/>
<evidence type="ECO:0000313" key="3">
    <source>
        <dbReference type="EMBL" id="SCL56250.1"/>
    </source>
</evidence>
<evidence type="ECO:0000256" key="2">
    <source>
        <dbReference type="SAM" id="MobiDB-lite"/>
    </source>
</evidence>
<evidence type="ECO:0000256" key="1">
    <source>
        <dbReference type="SAM" id="Coils"/>
    </source>
</evidence>
<feature type="region of interest" description="Disordered" evidence="2">
    <location>
        <begin position="111"/>
        <end position="135"/>
    </location>
</feature>
<dbReference type="STRING" id="683228.GA0070617_3185"/>
<organism evidence="3 4">
    <name type="scientific">Micromonospora yangpuensis</name>
    <dbReference type="NCBI Taxonomy" id="683228"/>
    <lineage>
        <taxon>Bacteria</taxon>
        <taxon>Bacillati</taxon>
        <taxon>Actinomycetota</taxon>
        <taxon>Actinomycetes</taxon>
        <taxon>Micromonosporales</taxon>
        <taxon>Micromonosporaceae</taxon>
        <taxon>Micromonospora</taxon>
    </lineage>
</organism>
<reference evidence="3 4" key="1">
    <citation type="submission" date="2016-06" db="EMBL/GenBank/DDBJ databases">
        <authorList>
            <person name="Kjaerup R.B."/>
            <person name="Dalgaard T.S."/>
            <person name="Juul-Madsen H.R."/>
        </authorList>
    </citation>
    <scope>NUCLEOTIDE SEQUENCE [LARGE SCALE GENOMIC DNA]</scope>
    <source>
        <strain evidence="3 4">DSM 45577</strain>
    </source>
</reference>
<dbReference type="EMBL" id="FMIA01000002">
    <property type="protein sequence ID" value="SCL56250.1"/>
    <property type="molecule type" value="Genomic_DNA"/>
</dbReference>
<gene>
    <name evidence="3" type="ORF">GA0070617_3185</name>
</gene>
<feature type="coiled-coil region" evidence="1">
    <location>
        <begin position="194"/>
        <end position="233"/>
    </location>
</feature>